<reference evidence="2" key="1">
    <citation type="submission" date="2010-02" db="EMBL/GenBank/DDBJ databases">
        <title>Sequencing and annotation of the Blastocystis hominis genome.</title>
        <authorList>
            <person name="Wincker P."/>
        </authorList>
    </citation>
    <scope>NUCLEOTIDE SEQUENCE</scope>
    <source>
        <strain evidence="2">Singapore isolate B</strain>
    </source>
</reference>
<dbReference type="Proteomes" id="UP000008312">
    <property type="component" value="Unassembled WGS sequence"/>
</dbReference>
<evidence type="ECO:0000313" key="2">
    <source>
        <dbReference type="EMBL" id="CBK24681.2"/>
    </source>
</evidence>
<name>D8M9E2_BLAHO</name>
<dbReference type="AlphaFoldDB" id="D8M9E2"/>
<dbReference type="PANTHER" id="PTHR31061">
    <property type="entry name" value="LD22376P"/>
    <property type="match status" value="1"/>
</dbReference>
<dbReference type="GeneID" id="24921419"/>
<gene>
    <name evidence="2" type="ORF">GSBLH_T00004391001</name>
</gene>
<sequence length="213" mass="24546">MNCAHVRFQMPQGYYKIFFRSANCHKCLFQEFDESMKGGFTRYRITDMQFPLDFQVTRVENGIEAEETSIITSVQLQEYGMYTLNYTDASVPMQLITDKKGHDYYVPLYFMIAITFAFCFFVVMIENIRKGRNEEASKTEASSVNEPLIQKEKQSVVSQPMKSRVQSIDVFRGITICIMIFANYGAGQYSHSLMHAAWDGITFADFAFPLYSG</sequence>
<dbReference type="PANTHER" id="PTHR31061:SF24">
    <property type="entry name" value="LD22376P"/>
    <property type="match status" value="1"/>
</dbReference>
<keyword evidence="3" id="KW-1185">Reference proteome</keyword>
<accession>D8M9E2</accession>
<keyword evidence="1" id="KW-0812">Transmembrane</keyword>
<dbReference type="RefSeq" id="XP_012898729.1">
    <property type="nucleotide sequence ID" value="XM_013043275.1"/>
</dbReference>
<evidence type="ECO:0000313" key="3">
    <source>
        <dbReference type="Proteomes" id="UP000008312"/>
    </source>
</evidence>
<evidence type="ECO:0000256" key="1">
    <source>
        <dbReference type="SAM" id="Phobius"/>
    </source>
</evidence>
<dbReference type="InParanoid" id="D8M9E2"/>
<keyword evidence="1" id="KW-0472">Membrane</keyword>
<keyword evidence="1" id="KW-1133">Transmembrane helix</keyword>
<feature type="transmembrane region" description="Helical" evidence="1">
    <location>
        <begin position="104"/>
        <end position="125"/>
    </location>
</feature>
<evidence type="ECO:0008006" key="4">
    <source>
        <dbReference type="Google" id="ProtNLM"/>
    </source>
</evidence>
<dbReference type="EMBL" id="FN668688">
    <property type="protein sequence ID" value="CBK24681.2"/>
    <property type="molecule type" value="Genomic_DNA"/>
</dbReference>
<protein>
    <recommendedName>
        <fullName evidence="4">DUF5009 domain-containing protein</fullName>
    </recommendedName>
</protein>
<proteinExistence type="predicted"/>
<organism evidence="2">
    <name type="scientific">Blastocystis hominis</name>
    <dbReference type="NCBI Taxonomy" id="12968"/>
    <lineage>
        <taxon>Eukaryota</taxon>
        <taxon>Sar</taxon>
        <taxon>Stramenopiles</taxon>
        <taxon>Bigyra</taxon>
        <taxon>Opalozoa</taxon>
        <taxon>Opalinata</taxon>
        <taxon>Blastocystidae</taxon>
        <taxon>Blastocystis</taxon>
    </lineage>
</organism>
<dbReference type="OrthoDB" id="2149840at2759"/>